<sequence length="598" mass="65770">MNAMITRHKNTLRQFAVILVTTLLIGCGGGGESTQAAEPTPPEPPPVTPPTEQPQDDTWQSEQDVVSFINRASFGATPDDLSLHDTTTASSWFTQQLSVQPTYLMPALAEYTRPEDVNDASIFYINSTSFAFWKHAITANDQLRQRVAFALSEILVTSTNSGDFLAETPEAMASYQDILIKHAFGNYRALLDDVTYSPAMGFYLTYLGNLKGDEETGRTPDENYARELLQLFTIGVVELNLDGSEKLDAQGKPIETYTNADIQGLARVFTGLNFNDQAIEESIALAASTPMSAFDEDHSLKEKSFLGQTIAEDTYTQESIAQALDIIFDHANVAPFIGKQLIQRLVTSNPSAEYVSRVATAFESGTYALPDGTSIGENRRGDLAATVAAILFDDEALNLNTTTGGKIREPIVRFTQWARAFEVQNIWPHFVFQLWDTSSATLLAQHPYRSPSVFNFFRPGYISPGSVSGENNLVAPELQITNATSIPGYINFMTYFIFGAQENIDLERVEEILEVEGVNFDPEDAPISFQVDYGDQVDIAEDASDLVAQLNLLLTANTLSESTTARIVSTISQIPEPQSRVNVAILMVMTSADYLVQL</sequence>
<dbReference type="Pfam" id="PF08811">
    <property type="entry name" value="DUF1800"/>
    <property type="match status" value="1"/>
</dbReference>
<comment type="caution">
    <text evidence="2">The sequence shown here is derived from an EMBL/GenBank/DDBJ whole genome shotgun (WGS) entry which is preliminary data.</text>
</comment>
<dbReference type="PANTHER" id="PTHR43737:SF1">
    <property type="entry name" value="DUF1501 DOMAIN-CONTAINING PROTEIN"/>
    <property type="match status" value="1"/>
</dbReference>
<name>A0ABQ6HCI6_9GAMM</name>
<evidence type="ECO:0000313" key="2">
    <source>
        <dbReference type="EMBL" id="GLX85144.1"/>
    </source>
</evidence>
<feature type="compositionally biased region" description="Pro residues" evidence="1">
    <location>
        <begin position="39"/>
        <end position="52"/>
    </location>
</feature>
<feature type="region of interest" description="Disordered" evidence="1">
    <location>
        <begin position="30"/>
        <end position="58"/>
    </location>
</feature>
<organism evidence="2 3">
    <name type="scientific">Thalassotalea loyana</name>
    <dbReference type="NCBI Taxonomy" id="280483"/>
    <lineage>
        <taxon>Bacteria</taxon>
        <taxon>Pseudomonadati</taxon>
        <taxon>Pseudomonadota</taxon>
        <taxon>Gammaproteobacteria</taxon>
        <taxon>Alteromonadales</taxon>
        <taxon>Colwelliaceae</taxon>
        <taxon>Thalassotalea</taxon>
    </lineage>
</organism>
<dbReference type="EMBL" id="BSSV01000002">
    <property type="protein sequence ID" value="GLX85144.1"/>
    <property type="molecule type" value="Genomic_DNA"/>
</dbReference>
<proteinExistence type="predicted"/>
<evidence type="ECO:0000313" key="3">
    <source>
        <dbReference type="Proteomes" id="UP001157134"/>
    </source>
</evidence>
<keyword evidence="3" id="KW-1185">Reference proteome</keyword>
<dbReference type="Proteomes" id="UP001157134">
    <property type="component" value="Unassembled WGS sequence"/>
</dbReference>
<accession>A0ABQ6HCI6</accession>
<dbReference type="InterPro" id="IPR014917">
    <property type="entry name" value="DUF1800"/>
</dbReference>
<evidence type="ECO:0008006" key="4">
    <source>
        <dbReference type="Google" id="ProtNLM"/>
    </source>
</evidence>
<evidence type="ECO:0000256" key="1">
    <source>
        <dbReference type="SAM" id="MobiDB-lite"/>
    </source>
</evidence>
<dbReference type="PANTHER" id="PTHR43737">
    <property type="entry name" value="BLL7424 PROTEIN"/>
    <property type="match status" value="1"/>
</dbReference>
<protein>
    <recommendedName>
        <fullName evidence="4">DUF1800 domain-containing protein</fullName>
    </recommendedName>
</protein>
<dbReference type="PROSITE" id="PS51257">
    <property type="entry name" value="PROKAR_LIPOPROTEIN"/>
    <property type="match status" value="1"/>
</dbReference>
<reference evidence="2 3" key="1">
    <citation type="submission" date="2023-03" db="EMBL/GenBank/DDBJ databases">
        <title>Thalassotalea loyana LMG 22536T draft genome sequence.</title>
        <authorList>
            <person name="Sawabe T."/>
        </authorList>
    </citation>
    <scope>NUCLEOTIDE SEQUENCE [LARGE SCALE GENOMIC DNA]</scope>
    <source>
        <strain evidence="2 3">LMG 22536</strain>
    </source>
</reference>
<gene>
    <name evidence="2" type="ORF">tloyanaT_13960</name>
</gene>